<evidence type="ECO:0008006" key="4">
    <source>
        <dbReference type="Google" id="ProtNLM"/>
    </source>
</evidence>
<sequence>MVSIPDWARFAQLTDNKQNDKQSLLNKFYKQKELEAVKLAEKHGYFLDPTEKELLLRCKEQNPNSNDISDFELVRLRGVHLRVLGDIGACTRLTICLLSNNFITRIDSLMACRNLIKLDLHSNQLTSVPGSPFWGSLRKLQSLYLHDNPLGKFETLQILGSSPSLTILTLYDTPLSLKKNYRHHVVNSIWTLKALDMHVISDEEIIEDAVFDGHFKALTPPLRIDLCPHAPFDSNFLQEMSLFHATNTAINKILAKHSPVLIVQRYIRGFLLRRKMGILQHTRDSVPIPSLVTPIVLRSDGEDSASELAPGSLRREAMDYDTYLRFKRPDSIQWPSEGMRAPRPSARQQKDDGSSIADGRAEDSSQAQSMGKEAPVRLHVNVQKLDTGTLSGLQAASVAMETALAATEQSGLAAKTSRKPKGKRREKGEEKKEEKPKPQKIKDVKQFFGPVVPAIATDGEEEVDDDEIPMTEFRLKGRKPQLLVADATTEMILGRREAGQMVREAETERIKREAEKIPPKVTPYNFTTTEQRIFHRTHATMGLSCLMAVHKAYKDREKAEKMAAKMENILGMREERQRAKDRISLYHDERRAQVLRARDMDRARIIDRLEKRELQRLNFLDKQQEHKVRSSDVNKTVRNEHSFTLEFNCQHTSVSNALLRHDRQAKHEDSKSNRRKLVSEAKMGEVDQQDMVRSYLEHRRLMRQTETAMARAALDTKMLSEANDRLQDARSRVAHQRARQASVQAFYPLPPHNLPPATTAPAGMSRWEATSAVLAGRVGRHHTIYT</sequence>
<dbReference type="InterPro" id="IPR032675">
    <property type="entry name" value="LRR_dom_sf"/>
</dbReference>
<dbReference type="PROSITE" id="PS51450">
    <property type="entry name" value="LRR"/>
    <property type="match status" value="2"/>
</dbReference>
<dbReference type="Pfam" id="PF14580">
    <property type="entry name" value="LRR_9"/>
    <property type="match status" value="1"/>
</dbReference>
<dbReference type="SUPFAM" id="SSF52058">
    <property type="entry name" value="L domain-like"/>
    <property type="match status" value="1"/>
</dbReference>
<dbReference type="Proteomes" id="UP001283361">
    <property type="component" value="Unassembled WGS sequence"/>
</dbReference>
<feature type="region of interest" description="Disordered" evidence="1">
    <location>
        <begin position="407"/>
        <end position="441"/>
    </location>
</feature>
<comment type="caution">
    <text evidence="2">The sequence shown here is derived from an EMBL/GenBank/DDBJ whole genome shotgun (WGS) entry which is preliminary data.</text>
</comment>
<feature type="compositionally biased region" description="Basic residues" evidence="1">
    <location>
        <begin position="416"/>
        <end position="425"/>
    </location>
</feature>
<dbReference type="InterPro" id="IPR052859">
    <property type="entry name" value="LRR-IQ_domain_protein"/>
</dbReference>
<evidence type="ECO:0000313" key="3">
    <source>
        <dbReference type="Proteomes" id="UP001283361"/>
    </source>
</evidence>
<proteinExistence type="predicted"/>
<feature type="compositionally biased region" description="Basic and acidic residues" evidence="1">
    <location>
        <begin position="426"/>
        <end position="441"/>
    </location>
</feature>
<feature type="region of interest" description="Disordered" evidence="1">
    <location>
        <begin position="331"/>
        <end position="376"/>
    </location>
</feature>
<reference evidence="2" key="1">
    <citation type="journal article" date="2023" name="G3 (Bethesda)">
        <title>A reference genome for the long-term kleptoplast-retaining sea slug Elysia crispata morphotype clarki.</title>
        <authorList>
            <person name="Eastman K.E."/>
            <person name="Pendleton A.L."/>
            <person name="Shaikh M.A."/>
            <person name="Suttiyut T."/>
            <person name="Ogas R."/>
            <person name="Tomko P."/>
            <person name="Gavelis G."/>
            <person name="Widhalm J.R."/>
            <person name="Wisecaver J.H."/>
        </authorList>
    </citation>
    <scope>NUCLEOTIDE SEQUENCE</scope>
    <source>
        <strain evidence="2">ECLA1</strain>
    </source>
</reference>
<dbReference type="InterPro" id="IPR001611">
    <property type="entry name" value="Leu-rich_rpt"/>
</dbReference>
<gene>
    <name evidence="2" type="ORF">RRG08_035841</name>
</gene>
<dbReference type="PROSITE" id="PS50096">
    <property type="entry name" value="IQ"/>
    <property type="match status" value="1"/>
</dbReference>
<organism evidence="2 3">
    <name type="scientific">Elysia crispata</name>
    <name type="common">lettuce slug</name>
    <dbReference type="NCBI Taxonomy" id="231223"/>
    <lineage>
        <taxon>Eukaryota</taxon>
        <taxon>Metazoa</taxon>
        <taxon>Spiralia</taxon>
        <taxon>Lophotrochozoa</taxon>
        <taxon>Mollusca</taxon>
        <taxon>Gastropoda</taxon>
        <taxon>Heterobranchia</taxon>
        <taxon>Euthyneura</taxon>
        <taxon>Panpulmonata</taxon>
        <taxon>Sacoglossa</taxon>
        <taxon>Placobranchoidea</taxon>
        <taxon>Plakobranchidae</taxon>
        <taxon>Elysia</taxon>
    </lineage>
</organism>
<dbReference type="PANTHER" id="PTHR46723">
    <property type="entry name" value="LEUCINE-RICH REPEAT AND IQ DOMAIN-CONTAINING PROTEIN 3"/>
    <property type="match status" value="1"/>
</dbReference>
<keyword evidence="3" id="KW-1185">Reference proteome</keyword>
<dbReference type="EMBL" id="JAWDGP010004592">
    <property type="protein sequence ID" value="KAK3763159.1"/>
    <property type="molecule type" value="Genomic_DNA"/>
</dbReference>
<evidence type="ECO:0000313" key="2">
    <source>
        <dbReference type="EMBL" id="KAK3763159.1"/>
    </source>
</evidence>
<accession>A0AAE0Z5B5</accession>
<dbReference type="PANTHER" id="PTHR46723:SF1">
    <property type="entry name" value="LEUCINE-RICH REPEAT AND IQ DOMAIN-CONTAINING PROTEIN 3"/>
    <property type="match status" value="1"/>
</dbReference>
<dbReference type="Gene3D" id="3.80.10.10">
    <property type="entry name" value="Ribonuclease Inhibitor"/>
    <property type="match status" value="1"/>
</dbReference>
<evidence type="ECO:0000256" key="1">
    <source>
        <dbReference type="SAM" id="MobiDB-lite"/>
    </source>
</evidence>
<name>A0AAE0Z5B5_9GAST</name>
<dbReference type="AlphaFoldDB" id="A0AAE0Z5B5"/>
<protein>
    <recommendedName>
        <fullName evidence="4">Leucine-rich repeat and IQ domain-containing protein 3</fullName>
    </recommendedName>
</protein>
<feature type="compositionally biased region" description="Basic and acidic residues" evidence="1">
    <location>
        <begin position="348"/>
        <end position="363"/>
    </location>
</feature>